<evidence type="ECO:0000313" key="6">
    <source>
        <dbReference type="Proteomes" id="UP000078284"/>
    </source>
</evidence>
<feature type="repeat" description="PPR" evidence="3">
    <location>
        <begin position="215"/>
        <end position="250"/>
    </location>
</feature>
<evidence type="ECO:0000313" key="4">
    <source>
        <dbReference type="EMBL" id="OAP08014.1"/>
    </source>
</evidence>
<evidence type="ECO:0008006" key="8">
    <source>
        <dbReference type="Google" id="ProtNLM"/>
    </source>
</evidence>
<dbReference type="InterPro" id="IPR011990">
    <property type="entry name" value="TPR-like_helical_dom_sf"/>
</dbReference>
<dbReference type="RefSeq" id="NP_180247.1">
    <property type="nucleotide sequence ID" value="NM_128236.2"/>
</dbReference>
<dbReference type="Proteomes" id="UP000426265">
    <property type="component" value="Unassembled WGS sequence"/>
</dbReference>
<feature type="repeat" description="PPR" evidence="3">
    <location>
        <begin position="422"/>
        <end position="456"/>
    </location>
</feature>
<dbReference type="KEGG" id="ath:AT2G26790"/>
<feature type="repeat" description="PPR" evidence="3">
    <location>
        <begin position="387"/>
        <end position="421"/>
    </location>
</feature>
<evidence type="ECO:0000313" key="5">
    <source>
        <dbReference type="EMBL" id="VYS53614.1"/>
    </source>
</evidence>
<accession>A0A178VQE9</accession>
<evidence type="ECO:0000256" key="2">
    <source>
        <dbReference type="ARBA" id="ARBA00022737"/>
    </source>
</evidence>
<gene>
    <name evidence="4" type="ordered locus">AXX17_At2g22680</name>
    <name evidence="5" type="ORF">AN1_LOCUS9072</name>
</gene>
<dbReference type="AlphaFoldDB" id="A0A178VQE9"/>
<dbReference type="Pfam" id="PF12854">
    <property type="entry name" value="PPR_1"/>
    <property type="match status" value="1"/>
</dbReference>
<reference evidence="4" key="2">
    <citation type="submission" date="2016-03" db="EMBL/GenBank/DDBJ databases">
        <title>Full-length assembly of Arabidopsis thaliana Ler reveals the complement of translocations and inversions.</title>
        <authorList>
            <person name="Zapata L."/>
            <person name="Schneeberger K."/>
            <person name="Ossowski S."/>
        </authorList>
    </citation>
    <scope>NUCLEOTIDE SEQUENCE [LARGE SCALE GENOMIC DNA]</scope>
    <source>
        <tissue evidence="4">Leaf</tissue>
    </source>
</reference>
<dbReference type="SMR" id="A0A178VQE9"/>
<feature type="repeat" description="PPR" evidence="3">
    <location>
        <begin position="625"/>
        <end position="659"/>
    </location>
</feature>
<dbReference type="RefSeq" id="NP_001318293.1">
    <property type="nucleotide sequence ID" value="NM_001336084.1"/>
</dbReference>
<keyword evidence="2" id="KW-0677">Repeat</keyword>
<feature type="repeat" description="PPR" evidence="3">
    <location>
        <begin position="457"/>
        <end position="491"/>
    </location>
</feature>
<dbReference type="Proteomes" id="UP000078284">
    <property type="component" value="Chromosome 2"/>
</dbReference>
<reference evidence="5 7" key="3">
    <citation type="submission" date="2019-11" db="EMBL/GenBank/DDBJ databases">
        <authorList>
            <person name="Jiao W.-B."/>
            <person name="Schneeberger K."/>
        </authorList>
    </citation>
    <scope>NUCLEOTIDE SEQUENCE [LARGE SCALE GENOMIC DNA]</scope>
    <source>
        <strain evidence="7">cv. An-1</strain>
    </source>
</reference>
<dbReference type="PANTHER" id="PTHR47936">
    <property type="entry name" value="PPR_LONG DOMAIN-CONTAINING PROTEIN"/>
    <property type="match status" value="1"/>
</dbReference>
<feature type="repeat" description="PPR" evidence="3">
    <location>
        <begin position="743"/>
        <end position="777"/>
    </location>
</feature>
<evidence type="ECO:0000256" key="1">
    <source>
        <dbReference type="ARBA" id="ARBA00007626"/>
    </source>
</evidence>
<dbReference type="Pfam" id="PF01535">
    <property type="entry name" value="PPR"/>
    <property type="match status" value="9"/>
</dbReference>
<organism evidence="4 6">
    <name type="scientific">Arabidopsis thaliana</name>
    <name type="common">Mouse-ear cress</name>
    <dbReference type="NCBI Taxonomy" id="3702"/>
    <lineage>
        <taxon>Eukaryota</taxon>
        <taxon>Viridiplantae</taxon>
        <taxon>Streptophyta</taxon>
        <taxon>Embryophyta</taxon>
        <taxon>Tracheophyta</taxon>
        <taxon>Spermatophyta</taxon>
        <taxon>Magnoliopsida</taxon>
        <taxon>eudicotyledons</taxon>
        <taxon>Gunneridae</taxon>
        <taxon>Pentapetalae</taxon>
        <taxon>rosids</taxon>
        <taxon>malvids</taxon>
        <taxon>Brassicales</taxon>
        <taxon>Brassicaceae</taxon>
        <taxon>Camelineae</taxon>
        <taxon>Arabidopsis</taxon>
    </lineage>
</organism>
<dbReference type="PROSITE" id="PS51375">
    <property type="entry name" value="PPR"/>
    <property type="match status" value="9"/>
</dbReference>
<evidence type="ECO:0000256" key="3">
    <source>
        <dbReference type="PROSITE-ProRule" id="PRU00708"/>
    </source>
</evidence>
<feature type="repeat" description="PPR" evidence="3">
    <location>
        <begin position="317"/>
        <end position="351"/>
    </location>
</feature>
<name>A0A178VQE9_ARATH</name>
<dbReference type="InterPro" id="IPR002885">
    <property type="entry name" value="PPR_rpt"/>
</dbReference>
<dbReference type="Pfam" id="PF13041">
    <property type="entry name" value="PPR_2"/>
    <property type="match status" value="3"/>
</dbReference>
<feature type="repeat" description="PPR" evidence="3">
    <location>
        <begin position="590"/>
        <end position="624"/>
    </location>
</feature>
<feature type="repeat" description="PPR" evidence="3">
    <location>
        <begin position="708"/>
        <end position="742"/>
    </location>
</feature>
<comment type="similarity">
    <text evidence="1">Belongs to the PPR family. P subfamily.</text>
</comment>
<dbReference type="Gene3D" id="1.25.40.10">
    <property type="entry name" value="Tetratricopeptide repeat domain"/>
    <property type="match status" value="6"/>
</dbReference>
<dbReference type="PANTHER" id="PTHR47936:SF3">
    <property type="entry name" value="PENTACOTRIPEPTIDE-REPEAT REGION OF PRORP DOMAIN-CONTAINING PROTEIN"/>
    <property type="match status" value="1"/>
</dbReference>
<dbReference type="NCBIfam" id="TIGR00756">
    <property type="entry name" value="PPR"/>
    <property type="match status" value="7"/>
</dbReference>
<reference evidence="6" key="1">
    <citation type="journal article" date="2016" name="Proc. Natl. Acad. Sci. U.S.A.">
        <title>Chromosome-level assembly of Arabidopsis thaliana Ler reveals the extent of translocation and inversion polymorphisms.</title>
        <authorList>
            <person name="Zapata L."/>
            <person name="Ding J."/>
            <person name="Willing E.M."/>
            <person name="Hartwig B."/>
            <person name="Bezdan D."/>
            <person name="Jiao W.B."/>
            <person name="Patel V."/>
            <person name="Velikkakam James G."/>
            <person name="Koornneef M."/>
            <person name="Ossowski S."/>
            <person name="Schneeberger K."/>
        </authorList>
    </citation>
    <scope>NUCLEOTIDE SEQUENCE [LARGE SCALE GENOMIC DNA]</scope>
    <source>
        <strain evidence="6">cv. Landsberg erecta</strain>
    </source>
</reference>
<dbReference type="ExpressionAtlas" id="A0A178VQE9">
    <property type="expression patterns" value="baseline and differential"/>
</dbReference>
<evidence type="ECO:0000313" key="7">
    <source>
        <dbReference type="Proteomes" id="UP000426265"/>
    </source>
</evidence>
<sequence length="799" mass="90360">MRFSPTFFLLSQLRLTRRRAATSSRFYAVSALNNPNNLSDSEQQQVNHLNLSKLTQHGLQRLLNSTRDDPNLALSFLRQLKEHGVSPNVNAYATLVRILTTWGLDIKLDSVLVELIKNEERGFTVMDLIEVIGEQAEEKKRSFVLIRVSGALVKAYVSLGMFDEATDVLFQSKRLDCVVDIKACNFLMNRMTEFGKIGMLMTLFKQLKQLGLCANEYTYAIVVKALCRKGNLEEAAMLLIENESVFGYKTFINGLCVTGETEKAVALILELIDRKYLAGDDLRAVLGMVVRGFCNEMKMKAAESVIIEMEEIGFGLDVYACLAVIDRYCKNMNLPEALGFLDKMLGKGLKVNCVIVSLILQCYCKMDMCLEALEKFKEFRDMNIFLDRVCYNVAFDALSKLGRVEEAFELLQEMKDRGIVPDVINYTTLIDGYCLQGKVVDALDLIDEMIGNGMSPDLITYNVLVSGLARNGHEEEVLEIYERMKAEGPKPNAVTNSVIIEGLCFARKVKEAEDFFSSLEQKCPENKASFVKGYCEAGLSKKAYKAFVRLEYPLRKSVYIKLFFSLCIEGYLEKAHDVLKKMSAYRVEPGRSMCGKMIGAFCKLNNVREAQVLFDTMVERGLIPDLFTYTIMIHTYCRLNELQKAESLFEDMKQRGIKPDVVTYTVLLDRYLKLDPEHHETCSVQGEVGKRKASEVLREFSAAGIGLDVVCYTVLIDRQCKMNNLEQAAELFDRMIDSGLEPDMVAYTTLISSYFRKGYIDMAVTLVTELSKKYNIPSESFEAAVKSAALKAKRFQYGE</sequence>
<protein>
    <recommendedName>
        <fullName evidence="8">Pentatricopeptide repeat-containing protein At2g26790, mitochondrial</fullName>
    </recommendedName>
</protein>
<dbReference type="EMBL" id="LUHQ01000002">
    <property type="protein sequence ID" value="OAP08014.1"/>
    <property type="molecule type" value="Genomic_DNA"/>
</dbReference>
<dbReference type="EMBL" id="CACRSJ010000105">
    <property type="protein sequence ID" value="VYS53614.1"/>
    <property type="molecule type" value="Genomic_DNA"/>
</dbReference>
<dbReference type="OMA" id="AYTIMIT"/>
<proteinExistence type="inferred from homology"/>